<sequence length="539" mass="60926">MEFGNHYLTTRTTVLGWFGGCSHASGVDAILRDAFDMAKAYISSDLADKDQQQILAERPTSMADFAATLLKACSDYESRRTSKAYIWLQRVSSRVTHYGVVLDVLVQHHPEYVSLAWGAFKFLFIAVLNHEDMTKQLAKACSQIAESLPRADLSLVLYPTISMQEAVARLYAIIMKFIVRGLRWYRQSKVMHALSSITRPWALEFDQDVREVQQYARSVEELAQSASRAELREARFQIHQTRSDLEAARNEIRKLSSLVEDGFRKMTDFALASRSLQTRTFNDIAISKGMLCSIQISQILSLPFMEALPTSGQCFAHSKSFYVRRQASRRYRGVSLPDNKVLQAWKAQQSLSFVVTQTRSQISAKDLTVDMISALRNYQLPVLWALPPPDLQNSSLNTLDVIRMLFYQALQLNTSALNTDYPVTIAQLRDASSHGDWLALLGRVLQGLPTIYIIFDSELVDYVTNGDKSLATKFLIEFAKALGPVTAKLIVSSHTFEAQYAEKCLGVNAVVAVRTEESSRSLVNIRHRRARKVRSKDRR</sequence>
<reference evidence="3 4" key="1">
    <citation type="submission" date="2019-10" db="EMBL/GenBank/DDBJ databases">
        <authorList>
            <person name="Palmer J.M."/>
        </authorList>
    </citation>
    <scope>NUCLEOTIDE SEQUENCE [LARGE SCALE GENOMIC DNA]</scope>
    <source>
        <strain evidence="3 4">TWF694</strain>
    </source>
</reference>
<feature type="domain" description="DUF7708" evidence="2">
    <location>
        <begin position="87"/>
        <end position="231"/>
    </location>
</feature>
<dbReference type="Proteomes" id="UP001365542">
    <property type="component" value="Unassembled WGS sequence"/>
</dbReference>
<evidence type="ECO:0000313" key="4">
    <source>
        <dbReference type="Proteomes" id="UP001365542"/>
    </source>
</evidence>
<name>A0AAV9XRH6_9PEZI</name>
<evidence type="ECO:0000259" key="2">
    <source>
        <dbReference type="Pfam" id="PF24809"/>
    </source>
</evidence>
<proteinExistence type="predicted"/>
<gene>
    <name evidence="3" type="ORF">TWF694_006331</name>
</gene>
<keyword evidence="1" id="KW-0175">Coiled coil</keyword>
<evidence type="ECO:0000313" key="3">
    <source>
        <dbReference type="EMBL" id="KAK6542373.1"/>
    </source>
</evidence>
<dbReference type="Pfam" id="PF24809">
    <property type="entry name" value="DUF7708"/>
    <property type="match status" value="1"/>
</dbReference>
<accession>A0AAV9XRH6</accession>
<dbReference type="EMBL" id="JAVHJO010000002">
    <property type="protein sequence ID" value="KAK6542373.1"/>
    <property type="molecule type" value="Genomic_DNA"/>
</dbReference>
<feature type="coiled-coil region" evidence="1">
    <location>
        <begin position="212"/>
        <end position="258"/>
    </location>
</feature>
<comment type="caution">
    <text evidence="3">The sequence shown here is derived from an EMBL/GenBank/DDBJ whole genome shotgun (WGS) entry which is preliminary data.</text>
</comment>
<dbReference type="InterPro" id="IPR056125">
    <property type="entry name" value="DUF7708"/>
</dbReference>
<organism evidence="3 4">
    <name type="scientific">Orbilia ellipsospora</name>
    <dbReference type="NCBI Taxonomy" id="2528407"/>
    <lineage>
        <taxon>Eukaryota</taxon>
        <taxon>Fungi</taxon>
        <taxon>Dikarya</taxon>
        <taxon>Ascomycota</taxon>
        <taxon>Pezizomycotina</taxon>
        <taxon>Orbiliomycetes</taxon>
        <taxon>Orbiliales</taxon>
        <taxon>Orbiliaceae</taxon>
        <taxon>Orbilia</taxon>
    </lineage>
</organism>
<dbReference type="AlphaFoldDB" id="A0AAV9XRH6"/>
<protein>
    <recommendedName>
        <fullName evidence="2">DUF7708 domain-containing protein</fullName>
    </recommendedName>
</protein>
<keyword evidence="4" id="KW-1185">Reference proteome</keyword>
<evidence type="ECO:0000256" key="1">
    <source>
        <dbReference type="SAM" id="Coils"/>
    </source>
</evidence>